<dbReference type="Gene3D" id="3.90.25.10">
    <property type="entry name" value="UDP-galactose 4-epimerase, domain 1"/>
    <property type="match status" value="1"/>
</dbReference>
<evidence type="ECO:0000256" key="10">
    <source>
        <dbReference type="RuleBase" id="RU366046"/>
    </source>
</evidence>
<dbReference type="PANTHER" id="PTHR43725">
    <property type="entry name" value="UDP-GLUCOSE 4-EPIMERASE"/>
    <property type="match status" value="1"/>
</dbReference>
<feature type="domain" description="NAD-dependent epimerase/dehydratase" evidence="11">
    <location>
        <begin position="3"/>
        <end position="242"/>
    </location>
</feature>
<dbReference type="RefSeq" id="WP_076347845.1">
    <property type="nucleotide sequence ID" value="NZ_CP019082.1"/>
</dbReference>
<dbReference type="KEGG" id="pbor:BSF38_03580"/>
<sequence>MNVLVSGGAGYVGSHAARMLANAGHEVWAYDNLVFGHRGAVAPGRLIEGDLLDRPKLEAALKAHKIDAVMHFAAFAYVGESVTDPGKYYHNNVVGTLSLMDAMRAVGVRRIVFSSTCATYGEPESVPIRESQAQNPINPYGYTKLVIERALADYAKAYKWGYAALRYFNASGASADGDLGEDHDPETHLIPLVLQVALGQREHITIFGDKLPTPDGTCIRDYIHVDDLASAHISALERLEPGTEFKCNLGTGQGTSVKEVVDACRRITGHAIPAVIAGPRAGDPPALVADASLARRELGWTPRFTSIAPIVESAWRWHQKHPNGYGD</sequence>
<comment type="pathway">
    <text evidence="3 10">Carbohydrate metabolism; galactose metabolism.</text>
</comment>
<dbReference type="InterPro" id="IPR036291">
    <property type="entry name" value="NAD(P)-bd_dom_sf"/>
</dbReference>
<evidence type="ECO:0000256" key="6">
    <source>
        <dbReference type="ARBA" id="ARBA00018569"/>
    </source>
</evidence>
<comment type="catalytic activity">
    <reaction evidence="1 10">
        <text>UDP-alpha-D-glucose = UDP-alpha-D-galactose</text>
        <dbReference type="Rhea" id="RHEA:22168"/>
        <dbReference type="ChEBI" id="CHEBI:58885"/>
        <dbReference type="ChEBI" id="CHEBI:66914"/>
        <dbReference type="EC" id="5.1.3.2"/>
    </reaction>
</comment>
<reference evidence="13" key="1">
    <citation type="submission" date="2016-12" db="EMBL/GenBank/DDBJ databases">
        <title>Comparative genomics of four Isosphaeraceae planctomycetes: a common pool of plasmids and glycoside hydrolase genes.</title>
        <authorList>
            <person name="Ivanova A."/>
        </authorList>
    </citation>
    <scope>NUCLEOTIDE SEQUENCE [LARGE SCALE GENOMIC DNA]</scope>
    <source>
        <strain evidence="13">PX4</strain>
    </source>
</reference>
<dbReference type="SUPFAM" id="SSF51735">
    <property type="entry name" value="NAD(P)-binding Rossmann-fold domains"/>
    <property type="match status" value="1"/>
</dbReference>
<dbReference type="PANTHER" id="PTHR43725:SF53">
    <property type="entry name" value="UDP-ARABINOSE 4-EPIMERASE 1"/>
    <property type="match status" value="1"/>
</dbReference>
<evidence type="ECO:0000256" key="8">
    <source>
        <dbReference type="ARBA" id="ARBA00023235"/>
    </source>
</evidence>
<evidence type="ECO:0000256" key="5">
    <source>
        <dbReference type="ARBA" id="ARBA00013189"/>
    </source>
</evidence>
<comment type="subunit">
    <text evidence="10">Homodimer.</text>
</comment>
<dbReference type="NCBIfam" id="TIGR01179">
    <property type="entry name" value="galE"/>
    <property type="match status" value="1"/>
</dbReference>
<dbReference type="OrthoDB" id="258549at2"/>
<dbReference type="EMBL" id="CP019082">
    <property type="protein sequence ID" value="APW62048.1"/>
    <property type="molecule type" value="Genomic_DNA"/>
</dbReference>
<evidence type="ECO:0000313" key="12">
    <source>
        <dbReference type="EMBL" id="APW62048.1"/>
    </source>
</evidence>
<name>A0A1U7CT12_9BACT</name>
<dbReference type="GO" id="GO:0003978">
    <property type="term" value="F:UDP-glucose 4-epimerase activity"/>
    <property type="evidence" value="ECO:0007669"/>
    <property type="project" value="UniProtKB-UniRule"/>
</dbReference>
<dbReference type="InterPro" id="IPR005886">
    <property type="entry name" value="UDP_G4E"/>
</dbReference>
<evidence type="ECO:0000256" key="3">
    <source>
        <dbReference type="ARBA" id="ARBA00004947"/>
    </source>
</evidence>
<keyword evidence="13" id="KW-1185">Reference proteome</keyword>
<evidence type="ECO:0000256" key="2">
    <source>
        <dbReference type="ARBA" id="ARBA00001911"/>
    </source>
</evidence>
<evidence type="ECO:0000256" key="7">
    <source>
        <dbReference type="ARBA" id="ARBA00023027"/>
    </source>
</evidence>
<evidence type="ECO:0000256" key="4">
    <source>
        <dbReference type="ARBA" id="ARBA00007637"/>
    </source>
</evidence>
<dbReference type="UniPathway" id="UPA00214"/>
<comment type="similarity">
    <text evidence="4 10">Belongs to the NAD(P)-dependent epimerase/dehydratase family.</text>
</comment>
<dbReference type="STRING" id="1387353.BSF38_03580"/>
<evidence type="ECO:0000313" key="13">
    <source>
        <dbReference type="Proteomes" id="UP000186309"/>
    </source>
</evidence>
<dbReference type="CDD" id="cd05247">
    <property type="entry name" value="UDP_G4E_1_SDR_e"/>
    <property type="match status" value="1"/>
</dbReference>
<protein>
    <recommendedName>
        <fullName evidence="6 10">UDP-glucose 4-epimerase</fullName>
        <ecNumber evidence="5 10">5.1.3.2</ecNumber>
    </recommendedName>
</protein>
<keyword evidence="9 10" id="KW-0119">Carbohydrate metabolism</keyword>
<evidence type="ECO:0000259" key="11">
    <source>
        <dbReference type="Pfam" id="PF01370"/>
    </source>
</evidence>
<dbReference type="Gene3D" id="3.40.50.720">
    <property type="entry name" value="NAD(P)-binding Rossmann-like Domain"/>
    <property type="match status" value="1"/>
</dbReference>
<dbReference type="Pfam" id="PF01370">
    <property type="entry name" value="Epimerase"/>
    <property type="match status" value="1"/>
</dbReference>
<dbReference type="Proteomes" id="UP000186309">
    <property type="component" value="Chromosome"/>
</dbReference>
<keyword evidence="8 10" id="KW-0413">Isomerase</keyword>
<proteinExistence type="inferred from homology"/>
<evidence type="ECO:0000256" key="1">
    <source>
        <dbReference type="ARBA" id="ARBA00000083"/>
    </source>
</evidence>
<comment type="cofactor">
    <cofactor evidence="2 10">
        <name>NAD(+)</name>
        <dbReference type="ChEBI" id="CHEBI:57540"/>
    </cofactor>
</comment>
<accession>A0A1U7CT12</accession>
<gene>
    <name evidence="12" type="primary">galE_3</name>
    <name evidence="12" type="ORF">BSF38_03580</name>
</gene>
<dbReference type="InterPro" id="IPR001509">
    <property type="entry name" value="Epimerase_deHydtase"/>
</dbReference>
<keyword evidence="7 10" id="KW-0520">NAD</keyword>
<organism evidence="12 13">
    <name type="scientific">Paludisphaera borealis</name>
    <dbReference type="NCBI Taxonomy" id="1387353"/>
    <lineage>
        <taxon>Bacteria</taxon>
        <taxon>Pseudomonadati</taxon>
        <taxon>Planctomycetota</taxon>
        <taxon>Planctomycetia</taxon>
        <taxon>Isosphaerales</taxon>
        <taxon>Isosphaeraceae</taxon>
        <taxon>Paludisphaera</taxon>
    </lineage>
</organism>
<dbReference type="AlphaFoldDB" id="A0A1U7CT12"/>
<evidence type="ECO:0000256" key="9">
    <source>
        <dbReference type="ARBA" id="ARBA00023277"/>
    </source>
</evidence>
<dbReference type="EC" id="5.1.3.2" evidence="5 10"/>
<dbReference type="GO" id="GO:0033499">
    <property type="term" value="P:galactose catabolic process via UDP-galactose, Leloir pathway"/>
    <property type="evidence" value="ECO:0007669"/>
    <property type="project" value="TreeGrafter"/>
</dbReference>